<name>A0ABT6STF8_9ACTN</name>
<dbReference type="EMBL" id="JASCIS010000007">
    <property type="protein sequence ID" value="MDI3418655.1"/>
    <property type="molecule type" value="Genomic_DNA"/>
</dbReference>
<dbReference type="Proteomes" id="UP001237105">
    <property type="component" value="Unassembled WGS sequence"/>
</dbReference>
<feature type="signal peptide" evidence="2">
    <location>
        <begin position="1"/>
        <end position="24"/>
    </location>
</feature>
<organism evidence="3 4">
    <name type="scientific">Streptomyces luteolus</name>
    <dbReference type="NCBI Taxonomy" id="3043615"/>
    <lineage>
        <taxon>Bacteria</taxon>
        <taxon>Bacillati</taxon>
        <taxon>Actinomycetota</taxon>
        <taxon>Actinomycetes</taxon>
        <taxon>Kitasatosporales</taxon>
        <taxon>Streptomycetaceae</taxon>
        <taxon>Streptomyces</taxon>
    </lineage>
</organism>
<evidence type="ECO:0000313" key="4">
    <source>
        <dbReference type="Proteomes" id="UP001237105"/>
    </source>
</evidence>
<feature type="compositionally biased region" description="Gly residues" evidence="1">
    <location>
        <begin position="48"/>
        <end position="58"/>
    </location>
</feature>
<accession>A0ABT6STF8</accession>
<evidence type="ECO:0000256" key="1">
    <source>
        <dbReference type="SAM" id="MobiDB-lite"/>
    </source>
</evidence>
<feature type="chain" id="PRO_5047098890" description="Lipoprotein" evidence="2">
    <location>
        <begin position="25"/>
        <end position="218"/>
    </location>
</feature>
<sequence>MRTNTTARAIAAAAVLTLALTACNNDEDPMGAPTTPSNESSESTTGEGTTGGAGGAGDAGAAEDEGLAQAMDPSESAEATFEDDGESTKLEIKPEKTVKGSWDDFKGFDLKGVETEGMVPYYVTMSFTSKGGAEPWIPTWGNEDDALVGPNQPAQGINMLDDFAKCPGVDPDVPSGKFKKGTTDRPCDIFVAPEGKPLYVRWGGDIEGQKPLVWKVAG</sequence>
<gene>
    <name evidence="3" type="ORF">QIT00_08775</name>
</gene>
<evidence type="ECO:0008006" key="5">
    <source>
        <dbReference type="Google" id="ProtNLM"/>
    </source>
</evidence>
<feature type="compositionally biased region" description="Basic and acidic residues" evidence="1">
    <location>
        <begin position="86"/>
        <end position="95"/>
    </location>
</feature>
<keyword evidence="2" id="KW-0732">Signal</keyword>
<evidence type="ECO:0000313" key="3">
    <source>
        <dbReference type="EMBL" id="MDI3418655.1"/>
    </source>
</evidence>
<comment type="caution">
    <text evidence="3">The sequence shown here is derived from an EMBL/GenBank/DDBJ whole genome shotgun (WGS) entry which is preliminary data.</text>
</comment>
<protein>
    <recommendedName>
        <fullName evidence="5">Lipoprotein</fullName>
    </recommendedName>
</protein>
<dbReference type="RefSeq" id="WP_282534574.1">
    <property type="nucleotide sequence ID" value="NZ_JASCIS010000007.1"/>
</dbReference>
<keyword evidence="4" id="KW-1185">Reference proteome</keyword>
<dbReference type="PROSITE" id="PS51257">
    <property type="entry name" value="PROKAR_LIPOPROTEIN"/>
    <property type="match status" value="1"/>
</dbReference>
<feature type="region of interest" description="Disordered" evidence="1">
    <location>
        <begin position="24"/>
        <end position="95"/>
    </location>
</feature>
<proteinExistence type="predicted"/>
<evidence type="ECO:0000256" key="2">
    <source>
        <dbReference type="SAM" id="SignalP"/>
    </source>
</evidence>
<reference evidence="3 4" key="1">
    <citation type="submission" date="2023-05" db="EMBL/GenBank/DDBJ databases">
        <title>Draft genome sequence of Streptomyces sp. B-S-A12 isolated from a cave soil in Thailand.</title>
        <authorList>
            <person name="Chamroensaksri N."/>
            <person name="Muangham S."/>
        </authorList>
    </citation>
    <scope>NUCLEOTIDE SEQUENCE [LARGE SCALE GENOMIC DNA]</scope>
    <source>
        <strain evidence="3 4">B-S-A12</strain>
    </source>
</reference>